<evidence type="ECO:0000313" key="1">
    <source>
        <dbReference type="EMBL" id="KAK8926625.1"/>
    </source>
</evidence>
<organism evidence="1 2">
    <name type="scientific">Platanthera zijinensis</name>
    <dbReference type="NCBI Taxonomy" id="2320716"/>
    <lineage>
        <taxon>Eukaryota</taxon>
        <taxon>Viridiplantae</taxon>
        <taxon>Streptophyta</taxon>
        <taxon>Embryophyta</taxon>
        <taxon>Tracheophyta</taxon>
        <taxon>Spermatophyta</taxon>
        <taxon>Magnoliopsida</taxon>
        <taxon>Liliopsida</taxon>
        <taxon>Asparagales</taxon>
        <taxon>Orchidaceae</taxon>
        <taxon>Orchidoideae</taxon>
        <taxon>Orchideae</taxon>
        <taxon>Orchidinae</taxon>
        <taxon>Platanthera</taxon>
    </lineage>
</organism>
<dbReference type="PANTHER" id="PTHR46238">
    <property type="entry name" value="REVERSE TRANSCRIPTASE DOMAIN-CONTAINING PROTEIN"/>
    <property type="match status" value="1"/>
</dbReference>
<dbReference type="AlphaFoldDB" id="A0AAP0FZC6"/>
<evidence type="ECO:0000313" key="2">
    <source>
        <dbReference type="Proteomes" id="UP001418222"/>
    </source>
</evidence>
<reference evidence="1 2" key="1">
    <citation type="journal article" date="2022" name="Nat. Plants">
        <title>Genomes of leafy and leafless Platanthera orchids illuminate the evolution of mycoheterotrophy.</title>
        <authorList>
            <person name="Li M.H."/>
            <person name="Liu K.W."/>
            <person name="Li Z."/>
            <person name="Lu H.C."/>
            <person name="Ye Q.L."/>
            <person name="Zhang D."/>
            <person name="Wang J.Y."/>
            <person name="Li Y.F."/>
            <person name="Zhong Z.M."/>
            <person name="Liu X."/>
            <person name="Yu X."/>
            <person name="Liu D.K."/>
            <person name="Tu X.D."/>
            <person name="Liu B."/>
            <person name="Hao Y."/>
            <person name="Liao X.Y."/>
            <person name="Jiang Y.T."/>
            <person name="Sun W.H."/>
            <person name="Chen J."/>
            <person name="Chen Y.Q."/>
            <person name="Ai Y."/>
            <person name="Zhai J.W."/>
            <person name="Wu S.S."/>
            <person name="Zhou Z."/>
            <person name="Hsiao Y.Y."/>
            <person name="Wu W.L."/>
            <person name="Chen Y.Y."/>
            <person name="Lin Y.F."/>
            <person name="Hsu J.L."/>
            <person name="Li C.Y."/>
            <person name="Wang Z.W."/>
            <person name="Zhao X."/>
            <person name="Zhong W.Y."/>
            <person name="Ma X.K."/>
            <person name="Ma L."/>
            <person name="Huang J."/>
            <person name="Chen G.Z."/>
            <person name="Huang M.Z."/>
            <person name="Huang L."/>
            <person name="Peng D.H."/>
            <person name="Luo Y.B."/>
            <person name="Zou S.Q."/>
            <person name="Chen S.P."/>
            <person name="Lan S."/>
            <person name="Tsai W.C."/>
            <person name="Van de Peer Y."/>
            <person name="Liu Z.J."/>
        </authorList>
    </citation>
    <scope>NUCLEOTIDE SEQUENCE [LARGE SCALE GENOMIC DNA]</scope>
    <source>
        <strain evidence="1">Lor287</strain>
    </source>
</reference>
<dbReference type="EMBL" id="JBBWWQ010000016">
    <property type="protein sequence ID" value="KAK8926625.1"/>
    <property type="molecule type" value="Genomic_DNA"/>
</dbReference>
<dbReference type="PANTHER" id="PTHR46238:SF8">
    <property type="entry name" value="ENDONUCLEASE_EXONUCLEASE_PHOSPHATASE DOMAIN-CONTAINING PROTEIN"/>
    <property type="match status" value="1"/>
</dbReference>
<gene>
    <name evidence="1" type="ORF">KSP39_PZI018669</name>
</gene>
<protein>
    <submittedName>
        <fullName evidence="1">Uncharacterized protein</fullName>
    </submittedName>
</protein>
<proteinExistence type="predicted"/>
<dbReference type="Proteomes" id="UP001418222">
    <property type="component" value="Unassembled WGS sequence"/>
</dbReference>
<name>A0AAP0FZC6_9ASPA</name>
<sequence>MRMLRWMCGHTRLNKIRNKCIKDKTGVTPIAEKMREDRLRWFGHAQKRPLEALVLHCESLVTKHVKRGKDRPIKTRNETIRKVMIYLDINEIMAKNRAQWRQKIHIADPTIVG</sequence>
<keyword evidence="2" id="KW-1185">Reference proteome</keyword>
<comment type="caution">
    <text evidence="1">The sequence shown here is derived from an EMBL/GenBank/DDBJ whole genome shotgun (WGS) entry which is preliminary data.</text>
</comment>
<accession>A0AAP0FZC6</accession>